<dbReference type="AlphaFoldDB" id="A0A7C3UI99"/>
<dbReference type="EMBL" id="DRUC01000013">
    <property type="protein sequence ID" value="HHF47775.1"/>
    <property type="molecule type" value="Genomic_DNA"/>
</dbReference>
<comment type="caution">
    <text evidence="2">The sequence shown here is derived from an EMBL/GenBank/DDBJ whole genome shotgun (WGS) entry which is preliminary data.</text>
</comment>
<evidence type="ECO:0000256" key="1">
    <source>
        <dbReference type="HAMAP-Rule" id="MF_00582"/>
    </source>
</evidence>
<dbReference type="EMBL" id="DTPI01000033">
    <property type="protein sequence ID" value="HGE66888.1"/>
    <property type="molecule type" value="Genomic_DNA"/>
</dbReference>
<reference evidence="2" key="1">
    <citation type="journal article" date="2020" name="mSystems">
        <title>Genome- and Community-Level Interaction Insights into Carbon Utilization and Element Cycling Functions of Hydrothermarchaeota in Hydrothermal Sediment.</title>
        <authorList>
            <person name="Zhou Z."/>
            <person name="Liu Y."/>
            <person name="Xu W."/>
            <person name="Pan J."/>
            <person name="Luo Z.H."/>
            <person name="Li M."/>
        </authorList>
    </citation>
    <scope>NUCLEOTIDE SEQUENCE [LARGE SCALE GENOMIC DNA]</scope>
    <source>
        <strain evidence="4">SpSt-10</strain>
        <strain evidence="3">SpSt-62</strain>
        <strain evidence="2">SpSt-97</strain>
    </source>
</reference>
<evidence type="ECO:0000313" key="4">
    <source>
        <dbReference type="EMBL" id="HHF47775.1"/>
    </source>
</evidence>
<proteinExistence type="inferred from homology"/>
<comment type="similarity">
    <text evidence="1">Belongs to the UPF0215 family.</text>
</comment>
<evidence type="ECO:0000313" key="3">
    <source>
        <dbReference type="EMBL" id="HGU59462.1"/>
    </source>
</evidence>
<evidence type="ECO:0000313" key="2">
    <source>
        <dbReference type="EMBL" id="HGE66888.1"/>
    </source>
</evidence>
<accession>A0A7C3UI99</accession>
<name>A0A7C3UI99_9EURY</name>
<dbReference type="Gene3D" id="3.30.2170.10">
    <property type="entry name" value="archaeoglobus fulgidus dsm 4304 superfamily"/>
    <property type="match status" value="1"/>
</dbReference>
<organism evidence="2">
    <name type="scientific">Geoglobus ahangari</name>
    <dbReference type="NCBI Taxonomy" id="113653"/>
    <lineage>
        <taxon>Archaea</taxon>
        <taxon>Methanobacteriati</taxon>
        <taxon>Methanobacteriota</taxon>
        <taxon>Archaeoglobi</taxon>
        <taxon>Archaeoglobales</taxon>
        <taxon>Archaeoglobaceae</taxon>
        <taxon>Geoglobus</taxon>
    </lineage>
</organism>
<dbReference type="HAMAP" id="MF_00582">
    <property type="entry name" value="UPF0215"/>
    <property type="match status" value="1"/>
</dbReference>
<gene>
    <name evidence="4" type="ORF">ENL48_00750</name>
    <name evidence="3" type="ORF">ENT89_04710</name>
    <name evidence="2" type="ORF">ENX77_07240</name>
</gene>
<dbReference type="Pfam" id="PF01949">
    <property type="entry name" value="Endo_dU"/>
    <property type="match status" value="1"/>
</dbReference>
<dbReference type="PANTHER" id="PTHR39518:SF2">
    <property type="entry name" value="UPF0215 PROTEIN MJ1150"/>
    <property type="match status" value="1"/>
</dbReference>
<sequence length="182" mass="20532">MKNWRFLGIDDSFKGDYCILVGCVTEGNHYVEGFMIEKISVDGLDSTQAIIKMVSKSKFRKQIRCIFLDGITFGGFNVVDIREIYDTLNIPIVVVMRRIPDFDSIFRALEIFEDGEIRSEIIKRAGDVYRAGDVFIQFCGCNLEDALEFLEKSKLKGNVPEALRLAHLVATAVIHGESRGKA</sequence>
<dbReference type="PANTHER" id="PTHR39518">
    <property type="entry name" value="UPF0215 PROTEIN MJ1150"/>
    <property type="match status" value="1"/>
</dbReference>
<protein>
    <recommendedName>
        <fullName evidence="1">UPF0215 protein ENL48_00750</fullName>
    </recommendedName>
</protein>
<dbReference type="PIRSF" id="PIRSF006380">
    <property type="entry name" value="UCP006380"/>
    <property type="match status" value="1"/>
</dbReference>
<dbReference type="EMBL" id="DTAK01000037">
    <property type="protein sequence ID" value="HGU59462.1"/>
    <property type="molecule type" value="Genomic_DNA"/>
</dbReference>
<dbReference type="InterPro" id="IPR002802">
    <property type="entry name" value="Endo_dU"/>
</dbReference>